<feature type="region of interest" description="Disordered" evidence="1">
    <location>
        <begin position="1374"/>
        <end position="1411"/>
    </location>
</feature>
<protein>
    <submittedName>
        <fullName evidence="4">BZIP domain-containing protein</fullName>
    </submittedName>
</protein>
<dbReference type="Proteomes" id="UP000274131">
    <property type="component" value="Unassembled WGS sequence"/>
</dbReference>
<dbReference type="WBParaSite" id="EVEC_0000814501-mRNA-1">
    <property type="protein sequence ID" value="EVEC_0000814501-mRNA-1"/>
    <property type="gene ID" value="EVEC_0000814501"/>
</dbReference>
<evidence type="ECO:0000313" key="3">
    <source>
        <dbReference type="Proteomes" id="UP000274131"/>
    </source>
</evidence>
<feature type="region of interest" description="Disordered" evidence="1">
    <location>
        <begin position="489"/>
        <end position="524"/>
    </location>
</feature>
<feature type="region of interest" description="Disordered" evidence="1">
    <location>
        <begin position="412"/>
        <end position="465"/>
    </location>
</feature>
<name>A0A0N4VC63_ENTVE</name>
<reference evidence="4" key="1">
    <citation type="submission" date="2017-02" db="UniProtKB">
        <authorList>
            <consortium name="WormBaseParasite"/>
        </authorList>
    </citation>
    <scope>IDENTIFICATION</scope>
</reference>
<gene>
    <name evidence="2" type="ORF">EVEC_LOCUS7629</name>
</gene>
<feature type="compositionally biased region" description="Polar residues" evidence="1">
    <location>
        <begin position="412"/>
        <end position="423"/>
    </location>
</feature>
<accession>A0A0N4VC63</accession>
<feature type="compositionally biased region" description="Low complexity" evidence="1">
    <location>
        <begin position="274"/>
        <end position="300"/>
    </location>
</feature>
<organism evidence="4">
    <name type="scientific">Enterobius vermicularis</name>
    <name type="common">Human pinworm</name>
    <dbReference type="NCBI Taxonomy" id="51028"/>
    <lineage>
        <taxon>Eukaryota</taxon>
        <taxon>Metazoa</taxon>
        <taxon>Ecdysozoa</taxon>
        <taxon>Nematoda</taxon>
        <taxon>Chromadorea</taxon>
        <taxon>Rhabditida</taxon>
        <taxon>Spirurina</taxon>
        <taxon>Oxyuridomorpha</taxon>
        <taxon>Oxyuroidea</taxon>
        <taxon>Oxyuridae</taxon>
        <taxon>Enterobius</taxon>
    </lineage>
</organism>
<proteinExistence type="predicted"/>
<dbReference type="EMBL" id="UXUI01009017">
    <property type="protein sequence ID" value="VDD92878.1"/>
    <property type="molecule type" value="Genomic_DNA"/>
</dbReference>
<feature type="compositionally biased region" description="Basic and acidic residues" evidence="1">
    <location>
        <begin position="1385"/>
        <end position="1399"/>
    </location>
</feature>
<feature type="region of interest" description="Disordered" evidence="1">
    <location>
        <begin position="632"/>
        <end position="665"/>
    </location>
</feature>
<dbReference type="OrthoDB" id="5847483at2759"/>
<sequence>MSVIDEAEAKDNQRFFQTQTAINSRVSVTPGIASPLPRSVLKTLRGQTGTHVINSSPSISQKAHLLGSVVNAPVQPSTSQFSRSSTPKVISGRPSSAMSTHSVFKTLPTTNEGSIIVSDDLPQPMAVICRQMQQQEQQQMRLGVAQQQSAFSLPRPRDYDQRAHGTTNPVVNLDPRYFNPAACRLRPVVNRSSTPGQQILPAVAAVNNSLRFSPQTRNLIGIVESGDSYRPSINRVIPNSASPFEAEVSISLTHDKPVSSSSACFSETVTACDPSTSSTSVFPTSSSSGSPQLNNSLSSPHPGPSPRPSILRKTRDPASGFELVPLFSVAVFVLKDEGCTFFEGNSAAVRRLAFDTPVTRPASCSDNMQLSSGFNDDPASPLPKYMMYDGSRPSGLVSTLDTLSRVLSINDPNVRNAQQSPFGSLNLPKNALEKVGNSPQRNSEPDTPRKRMRKQKFDSSQAPEKIKMEVSVQLDGNNVDVQKNEVPLWKLAPPGQPASSSLGAKTNEKSTRRRGRPRTDSRVESPVVASTSFVDVDTLTTEGSKPKKTKKHQVNAKTFVSAETTLSENINPAGNTVIDLNVLKASATDSLRIHDAENATNNFRNFFQTLQSNGNQEISSVEGRCNNITVSQSSGDRSVAPKLDNGLEPVCGSKGDGSKSRQSEVLTVEARKEPLFLDGSENSSDLSPIEIGYTSPTITTSMMCKRKEGDFVKNACPIVSGASNSSQTRPHLALNTFNGMRNVRFNHFDKVETVKLAEQKVLCLKAAKKKFKEQEKYNMERKLKERKEIKAMLLGKAKTSGSQALTTECVLFKKFSDVYSEALEASTSEFFDELGNVLETRKCTGSFATNSTSEGCREELGVFRNNCISLSSSNTNREIGPSFIHRESSLNASCSKQPSPCETRNKEYESTAIADLLNELIGEVAALAASGDIHGAADSFLVQRTDLPKATANGLVEDVRIHSVKVRSEEKFAERNSKYFLSDQGWDEYIGKELEEVESALRLLGKDDEKNEMDQSLSKLALRRIITTFDSLRRAEINESEDVVELLYIFLGFLKVLDTRSCEQLNKDFELLCNADDSKEAREKKRLNLIETFAVQIPRAHTTLKKATPYIASSSTNFRPSVALVNDLFEVKRKGEGDSWVEEERSFFVNQRIEKERPTFKRYSGEFNFEAELEGSEPDYLTSVLKDLYEKRTGSVLSRLRLDTRGNEIPNGFTKNVAFSKMYSKNLSEEVTRRDVCKYLLDEGEDSGPVISGQTSSLDGRVFNINSFPKGLADSYTMSKSTEDLPVAANGISSKSWGKCVSERGIFNGTALGNSTVPTLTRSDRLHLRNRMRNIREQFASLLQTLHTNEMLASTAFEVFNDHADDLLADILPSTRTESEGSDGASEHSTNDDDLRELAETPVSVSLPPSP</sequence>
<evidence type="ECO:0000256" key="1">
    <source>
        <dbReference type="SAM" id="MobiDB-lite"/>
    </source>
</evidence>
<reference evidence="2 3" key="2">
    <citation type="submission" date="2018-10" db="EMBL/GenBank/DDBJ databases">
        <authorList>
            <consortium name="Pathogen Informatics"/>
        </authorList>
    </citation>
    <scope>NUCLEOTIDE SEQUENCE [LARGE SCALE GENOMIC DNA]</scope>
</reference>
<feature type="region of interest" description="Disordered" evidence="1">
    <location>
        <begin position="273"/>
        <end position="314"/>
    </location>
</feature>
<evidence type="ECO:0000313" key="2">
    <source>
        <dbReference type="EMBL" id="VDD92878.1"/>
    </source>
</evidence>
<keyword evidence="3" id="KW-1185">Reference proteome</keyword>
<feature type="region of interest" description="Disordered" evidence="1">
    <location>
        <begin position="75"/>
        <end position="97"/>
    </location>
</feature>
<evidence type="ECO:0000313" key="4">
    <source>
        <dbReference type="WBParaSite" id="EVEC_0000814501-mRNA-1"/>
    </source>
</evidence>